<dbReference type="PANTHER" id="PTHR47313">
    <property type="entry name" value="RIBOSOMAL RNA LARGE SUBUNIT METHYLTRANSFERASE K/L"/>
    <property type="match status" value="1"/>
</dbReference>
<dbReference type="EC" id="2.1.1.173" evidence="5"/>
<evidence type="ECO:0000256" key="2">
    <source>
        <dbReference type="ARBA" id="ARBA00022679"/>
    </source>
</evidence>
<sequence length="390" mass="43554">MDSTNYRCFAPCPRGLEAVLSRELEDLGIAATSRTEGGLSFTGPLETVYRANLESRLASRVLVEVGRAPYRSEQDVYKAAYDLPWPDWFAASRTIKVKVSARRCPLKSLDFLALRIKDAVCDRFVKTTGMRPSVDTRRPDIRIDAFLDQTTATLYLDTSGEPLFKRGYRRASVEAPLRENLAAGLLRLAGWSGTEPLLDPLCGSGTIAIEAALLARRTAPGLGRSFAFEKLNDFRSDLWKRIREESSAKQLPRSPTLIAASDRDAKAIEAAREHMSQAGVQEDIVLSHRDLFDVEPPAPHGIILTNPPYGVRMGHQQDFNEFYSRLGRWMKHRCAGWTVCLFTGDLRLPKLIGLAPARRIPLFNGGLECRLYIFPMVEGGMRRRKTSAPA</sequence>
<dbReference type="GO" id="GO:0003723">
    <property type="term" value="F:RNA binding"/>
    <property type="evidence" value="ECO:0007669"/>
    <property type="project" value="UniProtKB-UniRule"/>
</dbReference>
<keyword evidence="3" id="KW-0694">RNA-binding</keyword>
<name>A0A0K2GCQ2_NITMO</name>
<dbReference type="EMBL" id="CP011801">
    <property type="protein sequence ID" value="ALA58735.1"/>
    <property type="molecule type" value="Genomic_DNA"/>
</dbReference>
<evidence type="ECO:0000313" key="5">
    <source>
        <dbReference type="EMBL" id="ALA58735.1"/>
    </source>
</evidence>
<dbReference type="OrthoDB" id="9809404at2"/>
<feature type="domain" description="THUMP" evidence="4">
    <location>
        <begin position="47"/>
        <end position="158"/>
    </location>
</feature>
<dbReference type="GO" id="GO:0052915">
    <property type="term" value="F:23S rRNA (guanine(2445)-N(2))-methyltransferase activity"/>
    <property type="evidence" value="ECO:0007669"/>
    <property type="project" value="UniProtKB-EC"/>
</dbReference>
<dbReference type="InterPro" id="IPR054170">
    <property type="entry name" value="RlmL_1st"/>
</dbReference>
<dbReference type="InterPro" id="IPR000241">
    <property type="entry name" value="RlmKL-like_Mtase"/>
</dbReference>
<keyword evidence="6" id="KW-1185">Reference proteome</keyword>
<dbReference type="Pfam" id="PF01170">
    <property type="entry name" value="UPF0020"/>
    <property type="match status" value="1"/>
</dbReference>
<organism evidence="5 6">
    <name type="scientific">Nitrospira moscoviensis</name>
    <dbReference type="NCBI Taxonomy" id="42253"/>
    <lineage>
        <taxon>Bacteria</taxon>
        <taxon>Pseudomonadati</taxon>
        <taxon>Nitrospirota</taxon>
        <taxon>Nitrospiria</taxon>
        <taxon>Nitrospirales</taxon>
        <taxon>Nitrospiraceae</taxon>
        <taxon>Nitrospira</taxon>
    </lineage>
</organism>
<evidence type="ECO:0000256" key="1">
    <source>
        <dbReference type="ARBA" id="ARBA00022603"/>
    </source>
</evidence>
<dbReference type="PANTHER" id="PTHR47313:SF1">
    <property type="entry name" value="RIBOSOMAL RNA LARGE SUBUNIT METHYLTRANSFERASE K_L"/>
    <property type="match status" value="1"/>
</dbReference>
<dbReference type="InterPro" id="IPR002052">
    <property type="entry name" value="DNA_methylase_N6_adenine_CS"/>
</dbReference>
<dbReference type="InterPro" id="IPR029063">
    <property type="entry name" value="SAM-dependent_MTases_sf"/>
</dbReference>
<dbReference type="KEGG" id="nmv:NITMOv2_2320"/>
<dbReference type="InterPro" id="IPR004114">
    <property type="entry name" value="THUMP_dom"/>
</dbReference>
<gene>
    <name evidence="5" type="primary">rlmL</name>
    <name evidence="5" type="ORF">NITMOv2_2320</name>
</gene>
<dbReference type="Gene3D" id="3.30.2130.30">
    <property type="match status" value="1"/>
</dbReference>
<dbReference type="CDD" id="cd11715">
    <property type="entry name" value="THUMP_AdoMetMT"/>
    <property type="match status" value="1"/>
</dbReference>
<dbReference type="PATRIC" id="fig|42253.5.peg.2287"/>
<evidence type="ECO:0000313" key="6">
    <source>
        <dbReference type="Proteomes" id="UP000069205"/>
    </source>
</evidence>
<dbReference type="PROSITE" id="PS00092">
    <property type="entry name" value="N6_MTASE"/>
    <property type="match status" value="1"/>
</dbReference>
<dbReference type="InterPro" id="IPR053943">
    <property type="entry name" value="RlmKL-like_Mtase_CS"/>
</dbReference>
<proteinExistence type="predicted"/>
<dbReference type="AlphaFoldDB" id="A0A0K2GCQ2"/>
<dbReference type="SMART" id="SM00981">
    <property type="entry name" value="THUMP"/>
    <property type="match status" value="1"/>
</dbReference>
<dbReference type="Proteomes" id="UP000069205">
    <property type="component" value="Chromosome"/>
</dbReference>
<dbReference type="SUPFAM" id="SSF53335">
    <property type="entry name" value="S-adenosyl-L-methionine-dependent methyltransferases"/>
    <property type="match status" value="1"/>
</dbReference>
<protein>
    <submittedName>
        <fullName evidence="5">Ribosomal RNA large subunit methyltransferase L</fullName>
        <ecNumber evidence="5">2.1.1.173</ecNumber>
    </submittedName>
</protein>
<dbReference type="PROSITE" id="PS01261">
    <property type="entry name" value="UPF0020"/>
    <property type="match status" value="1"/>
</dbReference>
<keyword evidence="2 5" id="KW-0808">Transferase</keyword>
<dbReference type="Pfam" id="PF22020">
    <property type="entry name" value="RlmL_1st"/>
    <property type="match status" value="1"/>
</dbReference>
<dbReference type="Pfam" id="PF02926">
    <property type="entry name" value="THUMP"/>
    <property type="match status" value="1"/>
</dbReference>
<dbReference type="GO" id="GO:0070043">
    <property type="term" value="F:rRNA (guanine-N7-)-methyltransferase activity"/>
    <property type="evidence" value="ECO:0007669"/>
    <property type="project" value="TreeGrafter"/>
</dbReference>
<evidence type="ECO:0000259" key="4">
    <source>
        <dbReference type="PROSITE" id="PS51165"/>
    </source>
</evidence>
<dbReference type="RefSeq" id="WP_053379859.1">
    <property type="nucleotide sequence ID" value="NZ_CP011801.1"/>
</dbReference>
<keyword evidence="1 5" id="KW-0489">Methyltransferase</keyword>
<dbReference type="Gene3D" id="3.40.50.150">
    <property type="entry name" value="Vaccinia Virus protein VP39"/>
    <property type="match status" value="1"/>
</dbReference>
<dbReference type="STRING" id="42253.NITMOv2_2320"/>
<reference evidence="5 6" key="1">
    <citation type="journal article" date="2015" name="Proc. Natl. Acad. Sci. U.S.A.">
        <title>Expanded metabolic versatility of ubiquitous nitrite-oxidizing bacteria from the genus Nitrospira.</title>
        <authorList>
            <person name="Koch H."/>
            <person name="Lucker S."/>
            <person name="Albertsen M."/>
            <person name="Kitzinger K."/>
            <person name="Herbold C."/>
            <person name="Spieck E."/>
            <person name="Nielsen P.H."/>
            <person name="Wagner M."/>
            <person name="Daims H."/>
        </authorList>
    </citation>
    <scope>NUCLEOTIDE SEQUENCE [LARGE SCALE GENOMIC DNA]</scope>
    <source>
        <strain evidence="5 6">NSP M-1</strain>
    </source>
</reference>
<dbReference type="PROSITE" id="PS51165">
    <property type="entry name" value="THUMP"/>
    <property type="match status" value="1"/>
</dbReference>
<accession>A0A0K2GCQ2</accession>
<evidence type="ECO:0000256" key="3">
    <source>
        <dbReference type="PROSITE-ProRule" id="PRU00529"/>
    </source>
</evidence>